<evidence type="ECO:0000256" key="1">
    <source>
        <dbReference type="ARBA" id="ARBA00023002"/>
    </source>
</evidence>
<keyword evidence="2" id="KW-0125">Carotenoid biosynthesis</keyword>
<comment type="similarity">
    <text evidence="2">Belongs to the carotenoid/retinoid oxidoreductase family.</text>
</comment>
<proteinExistence type="inferred from homology"/>
<name>A0ABV7BYD7_9PROT</name>
<dbReference type="NCBIfam" id="NF045637">
    <property type="entry name" value="carotdesatCrtDProt"/>
    <property type="match status" value="1"/>
</dbReference>
<dbReference type="InterPro" id="IPR014105">
    <property type="entry name" value="Carotenoid/retinoid_OxRdtase"/>
</dbReference>
<evidence type="ECO:0000313" key="5">
    <source>
        <dbReference type="Proteomes" id="UP001595420"/>
    </source>
</evidence>
<comment type="caution">
    <text evidence="4">The sequence shown here is derived from an EMBL/GenBank/DDBJ whole genome shotgun (WGS) entry which is preliminary data.</text>
</comment>
<sequence>MHVVVIGAGIGGLTAAADLARQGVRVSVLERAATPGGKMRHVQAGGAAIDGGPTVFTMRWIFAQLFADAGRRLEDALVLHQADILARHAWREGGRLDLFADVERSAEAIGDFAGARDAQGFRDFAARSADIFRTLQHSFIAAQRPSPLDLVRRVGRLDALWRTAPWATMWQALGQHFQDPRLRQLFGRYATYCGCSPFLAPATLMLVAHVEQDGVWLVEGGMHRVAQAVRELAESQGATFRFNAEVREILVQGGRAAGVRLADGETLAADAVVFNGDVAALGQGLLGGSARRAARDTPRAARSLSAVTWCMHAVTRGFPLTHHNVFFAEDYAAEFQAIFRERRITAAPTVYICAQERGQAEVTPGTPERLLLLVNAPADGDLGDLSADAMDQLQHRTLALLRRCGLEIEAAPAQTTATTPAGFHGLFPGTGGALYGRASHGATGTFARPGAISRLPGLFLAGGSVHPGPGVPMAAMSGRLAAARVMAEAPLSRG</sequence>
<dbReference type="InterPro" id="IPR002937">
    <property type="entry name" value="Amino_oxidase"/>
</dbReference>
<dbReference type="NCBIfam" id="TIGR02734">
    <property type="entry name" value="crtI_fam"/>
    <property type="match status" value="1"/>
</dbReference>
<gene>
    <name evidence="4" type="primary">crtD</name>
    <name evidence="4" type="ORF">ACFOD3_22170</name>
</gene>
<evidence type="ECO:0000313" key="4">
    <source>
        <dbReference type="EMBL" id="MFC3002622.1"/>
    </source>
</evidence>
<keyword evidence="5" id="KW-1185">Reference proteome</keyword>
<accession>A0ABV7BYD7</accession>
<protein>
    <submittedName>
        <fullName evidence="4">1-hydroxycarotenoid 3,4-desaturase CrtD</fullName>
        <ecNumber evidence="4">1.3.99.27</ecNumber>
    </submittedName>
</protein>
<dbReference type="EC" id="1.3.99.27" evidence="4"/>
<dbReference type="InterPro" id="IPR054841">
    <property type="entry name" value="carotdesatCrtD"/>
</dbReference>
<dbReference type="Pfam" id="PF01593">
    <property type="entry name" value="Amino_oxidase"/>
    <property type="match status" value="1"/>
</dbReference>
<comment type="pathway">
    <text evidence="2">Carotenoid biosynthesis.</text>
</comment>
<dbReference type="RefSeq" id="WP_216838723.1">
    <property type="nucleotide sequence ID" value="NZ_JAFNJS010000007.1"/>
</dbReference>
<reference evidence="5" key="1">
    <citation type="journal article" date="2019" name="Int. J. Syst. Evol. Microbiol.">
        <title>The Global Catalogue of Microorganisms (GCM) 10K type strain sequencing project: providing services to taxonomists for standard genome sequencing and annotation.</title>
        <authorList>
            <consortium name="The Broad Institute Genomics Platform"/>
            <consortium name="The Broad Institute Genome Sequencing Center for Infectious Disease"/>
            <person name="Wu L."/>
            <person name="Ma J."/>
        </authorList>
    </citation>
    <scope>NUCLEOTIDE SEQUENCE [LARGE SCALE GENOMIC DNA]</scope>
    <source>
        <strain evidence="5">CGMCC 1.16855</strain>
    </source>
</reference>
<organism evidence="4 5">
    <name type="scientific">Falsiroseomonas tokyonensis</name>
    <dbReference type="NCBI Taxonomy" id="430521"/>
    <lineage>
        <taxon>Bacteria</taxon>
        <taxon>Pseudomonadati</taxon>
        <taxon>Pseudomonadota</taxon>
        <taxon>Alphaproteobacteria</taxon>
        <taxon>Acetobacterales</taxon>
        <taxon>Roseomonadaceae</taxon>
        <taxon>Falsiroseomonas</taxon>
    </lineage>
</organism>
<feature type="domain" description="Amine oxidase" evidence="3">
    <location>
        <begin position="10"/>
        <end position="486"/>
    </location>
</feature>
<dbReference type="EMBL" id="JBHRSB010000007">
    <property type="protein sequence ID" value="MFC3002622.1"/>
    <property type="molecule type" value="Genomic_DNA"/>
</dbReference>
<dbReference type="PANTHER" id="PTHR43734">
    <property type="entry name" value="PHYTOENE DESATURASE"/>
    <property type="match status" value="1"/>
</dbReference>
<dbReference type="PANTHER" id="PTHR43734:SF7">
    <property type="entry name" value="4,4'-DIAPONEUROSPORENE OXYGENASE"/>
    <property type="match status" value="1"/>
</dbReference>
<keyword evidence="1 2" id="KW-0560">Oxidoreductase</keyword>
<dbReference type="GO" id="GO:0016491">
    <property type="term" value="F:oxidoreductase activity"/>
    <property type="evidence" value="ECO:0007669"/>
    <property type="project" value="UniProtKB-KW"/>
</dbReference>
<dbReference type="Proteomes" id="UP001595420">
    <property type="component" value="Unassembled WGS sequence"/>
</dbReference>
<evidence type="ECO:0000256" key="2">
    <source>
        <dbReference type="RuleBase" id="RU362075"/>
    </source>
</evidence>
<evidence type="ECO:0000259" key="3">
    <source>
        <dbReference type="Pfam" id="PF01593"/>
    </source>
</evidence>